<keyword evidence="10" id="KW-1185">Reference proteome</keyword>
<reference evidence="11" key="1">
    <citation type="submission" date="2025-08" db="UniProtKB">
        <authorList>
            <consortium name="RefSeq"/>
        </authorList>
    </citation>
    <scope>IDENTIFICATION</scope>
    <source>
        <tissue evidence="11">Total insect</tissue>
    </source>
</reference>
<proteinExistence type="inferred from homology"/>
<dbReference type="GO" id="GO:0005615">
    <property type="term" value="C:extracellular space"/>
    <property type="evidence" value="ECO:0007669"/>
    <property type="project" value="TreeGrafter"/>
</dbReference>
<dbReference type="SMART" id="SM00204">
    <property type="entry name" value="TGFB"/>
    <property type="match status" value="1"/>
</dbReference>
<evidence type="ECO:0000256" key="1">
    <source>
        <dbReference type="ARBA" id="ARBA00004613"/>
    </source>
</evidence>
<accession>A0A6P8Z0U3</accession>
<dbReference type="InterPro" id="IPR017948">
    <property type="entry name" value="TGFb_CS"/>
</dbReference>
<feature type="compositionally biased region" description="Basic and acidic residues" evidence="7">
    <location>
        <begin position="269"/>
        <end position="281"/>
    </location>
</feature>
<dbReference type="PROSITE" id="PS51362">
    <property type="entry name" value="TGF_BETA_2"/>
    <property type="match status" value="1"/>
</dbReference>
<dbReference type="CTD" id="43804"/>
<evidence type="ECO:0000256" key="4">
    <source>
        <dbReference type="ARBA" id="ARBA00023030"/>
    </source>
</evidence>
<dbReference type="KEGG" id="tpal:117644685"/>
<organism evidence="11">
    <name type="scientific">Thrips palmi</name>
    <name type="common">Melon thrips</name>
    <dbReference type="NCBI Taxonomy" id="161013"/>
    <lineage>
        <taxon>Eukaryota</taxon>
        <taxon>Metazoa</taxon>
        <taxon>Ecdysozoa</taxon>
        <taxon>Arthropoda</taxon>
        <taxon>Hexapoda</taxon>
        <taxon>Insecta</taxon>
        <taxon>Pterygota</taxon>
        <taxon>Neoptera</taxon>
        <taxon>Paraneoptera</taxon>
        <taxon>Thysanoptera</taxon>
        <taxon>Terebrantia</taxon>
        <taxon>Thripoidea</taxon>
        <taxon>Thripidae</taxon>
        <taxon>Thrips</taxon>
    </lineage>
</organism>
<keyword evidence="4 6" id="KW-0339">Growth factor</keyword>
<keyword evidence="5" id="KW-1015">Disulfide bond</keyword>
<name>A0A6P8Z0U3_THRPL</name>
<feature type="region of interest" description="Disordered" evidence="7">
    <location>
        <begin position="269"/>
        <end position="296"/>
    </location>
</feature>
<dbReference type="GO" id="GO:0005125">
    <property type="term" value="F:cytokine activity"/>
    <property type="evidence" value="ECO:0007669"/>
    <property type="project" value="TreeGrafter"/>
</dbReference>
<dbReference type="Gene3D" id="2.10.90.10">
    <property type="entry name" value="Cystine-knot cytokines"/>
    <property type="match status" value="1"/>
</dbReference>
<comment type="similarity">
    <text evidence="2 6">Belongs to the TGF-beta family.</text>
</comment>
<dbReference type="InParanoid" id="A0A6P8Z0U3"/>
<dbReference type="InterPro" id="IPR029034">
    <property type="entry name" value="Cystine-knot_cytokine"/>
</dbReference>
<evidence type="ECO:0000256" key="7">
    <source>
        <dbReference type="SAM" id="MobiDB-lite"/>
    </source>
</evidence>
<evidence type="ECO:0000313" key="11">
    <source>
        <dbReference type="RefSeq" id="XP_034240187.1"/>
    </source>
</evidence>
<dbReference type="GO" id="GO:0008083">
    <property type="term" value="F:growth factor activity"/>
    <property type="evidence" value="ECO:0007669"/>
    <property type="project" value="UniProtKB-KW"/>
</dbReference>
<protein>
    <submittedName>
        <fullName evidence="11">Growth/differentiation factor 10</fullName>
    </submittedName>
</protein>
<dbReference type="InterPro" id="IPR015615">
    <property type="entry name" value="TGF-beta-rel"/>
</dbReference>
<dbReference type="Pfam" id="PF00019">
    <property type="entry name" value="TGF_beta"/>
    <property type="match status" value="1"/>
</dbReference>
<evidence type="ECO:0000256" key="2">
    <source>
        <dbReference type="ARBA" id="ARBA00006656"/>
    </source>
</evidence>
<feature type="signal peptide" evidence="8">
    <location>
        <begin position="1"/>
        <end position="18"/>
    </location>
</feature>
<feature type="domain" description="TGF-beta family profile" evidence="9">
    <location>
        <begin position="200"/>
        <end position="335"/>
    </location>
</feature>
<dbReference type="GeneID" id="117644685"/>
<dbReference type="Proteomes" id="UP000515158">
    <property type="component" value="Unplaced"/>
</dbReference>
<dbReference type="SUPFAM" id="SSF57501">
    <property type="entry name" value="Cystine-knot cytokines"/>
    <property type="match status" value="1"/>
</dbReference>
<dbReference type="InterPro" id="IPR001839">
    <property type="entry name" value="TGF-b_C"/>
</dbReference>
<dbReference type="RefSeq" id="XP_034240187.1">
    <property type="nucleotide sequence ID" value="XM_034384296.1"/>
</dbReference>
<evidence type="ECO:0000256" key="3">
    <source>
        <dbReference type="ARBA" id="ARBA00022525"/>
    </source>
</evidence>
<dbReference type="OrthoDB" id="5949851at2759"/>
<keyword evidence="3" id="KW-0964">Secreted</keyword>
<evidence type="ECO:0000256" key="6">
    <source>
        <dbReference type="RuleBase" id="RU000354"/>
    </source>
</evidence>
<dbReference type="PANTHER" id="PTHR11848">
    <property type="entry name" value="TGF-BETA FAMILY"/>
    <property type="match status" value="1"/>
</dbReference>
<evidence type="ECO:0000256" key="8">
    <source>
        <dbReference type="SAM" id="SignalP"/>
    </source>
</evidence>
<dbReference type="AlphaFoldDB" id="A0A6P8Z0U3"/>
<evidence type="ECO:0000259" key="9">
    <source>
        <dbReference type="PROSITE" id="PS51362"/>
    </source>
</evidence>
<feature type="chain" id="PRO_5028163603" evidence="8">
    <location>
        <begin position="19"/>
        <end position="335"/>
    </location>
</feature>
<gene>
    <name evidence="11" type="primary">LOC117644685</name>
</gene>
<dbReference type="PROSITE" id="PS00250">
    <property type="entry name" value="TGF_BETA_1"/>
    <property type="match status" value="1"/>
</dbReference>
<evidence type="ECO:0000256" key="5">
    <source>
        <dbReference type="ARBA" id="ARBA00023157"/>
    </source>
</evidence>
<dbReference type="PANTHER" id="PTHR11848:SF119">
    <property type="entry name" value="TGF-BETA FAMILY PROFILE DOMAIN-CONTAINING PROTEIN"/>
    <property type="match status" value="1"/>
</dbReference>
<evidence type="ECO:0000313" key="10">
    <source>
        <dbReference type="Proteomes" id="UP000515158"/>
    </source>
</evidence>
<keyword evidence="8" id="KW-0732">Signal</keyword>
<comment type="subcellular location">
    <subcellularLocation>
        <location evidence="1">Secreted</location>
    </subcellularLocation>
</comment>
<sequence length="335" mass="37357">MGWWLLFLLLVDLGLGWADLEADRPVGAPLETLNALDTPDTDTLDKDTLHSLAKDIRKSLGLRPQPLDMSKANISQDEWSRMTALYLEKVAARQAAALADGSAELQPQRKLYTFHNGGARARRAAGAPRRSPRTLLRMELPADTEVDEAEVRVFARQPGPLRVFEKWSGGRRLVSQRTATAVGWTQLDLNVLAEHAAHARARRAAKSSCGKDGQRCCKHSLQVEFSQIPDMQFIIEPKGFDAGLCRGRCPPRYHPAHHHSLIQGLLRHREQREQRDAEHTKRGPHRGQGAHSVPRPCCAPAKLQPLDVLIVDEDNPTKLKVKEWSEMKVVSCACA</sequence>